<organism evidence="1 2">
    <name type="scientific">Ilyodon furcidens</name>
    <name type="common">goldbreast splitfin</name>
    <dbReference type="NCBI Taxonomy" id="33524"/>
    <lineage>
        <taxon>Eukaryota</taxon>
        <taxon>Metazoa</taxon>
        <taxon>Chordata</taxon>
        <taxon>Craniata</taxon>
        <taxon>Vertebrata</taxon>
        <taxon>Euteleostomi</taxon>
        <taxon>Actinopterygii</taxon>
        <taxon>Neopterygii</taxon>
        <taxon>Teleostei</taxon>
        <taxon>Neoteleostei</taxon>
        <taxon>Acanthomorphata</taxon>
        <taxon>Ovalentaria</taxon>
        <taxon>Atherinomorphae</taxon>
        <taxon>Cyprinodontiformes</taxon>
        <taxon>Goodeidae</taxon>
        <taxon>Ilyodon</taxon>
    </lineage>
</organism>
<evidence type="ECO:0000313" key="1">
    <source>
        <dbReference type="EMBL" id="MEQ2245888.1"/>
    </source>
</evidence>
<protein>
    <submittedName>
        <fullName evidence="1">Uncharacterized protein</fullName>
    </submittedName>
</protein>
<evidence type="ECO:0000313" key="2">
    <source>
        <dbReference type="Proteomes" id="UP001482620"/>
    </source>
</evidence>
<gene>
    <name evidence="1" type="ORF">ILYODFUR_032635</name>
</gene>
<proteinExistence type="predicted"/>
<sequence>MRFDRMQAASTSHVHTHVCSQRRQFCANSKAALAHWGEMDSFCVLELVQASFQRKNTFFTSFFLTEQKVKLAHLSRSVLHSLAFCVLNLIFINNKGCLGSTIVIAVLQMLKRRFVQTPNVTFGNILYTSYMSFYLSPILEIEK</sequence>
<name>A0ABV0UPR2_9TELE</name>
<reference evidence="1 2" key="1">
    <citation type="submission" date="2021-06" db="EMBL/GenBank/DDBJ databases">
        <authorList>
            <person name="Palmer J.M."/>
        </authorList>
    </citation>
    <scope>NUCLEOTIDE SEQUENCE [LARGE SCALE GENOMIC DNA]</scope>
    <source>
        <strain evidence="2">if_2019</strain>
        <tissue evidence="1">Muscle</tissue>
    </source>
</reference>
<dbReference type="EMBL" id="JAHRIQ010074864">
    <property type="protein sequence ID" value="MEQ2245888.1"/>
    <property type="molecule type" value="Genomic_DNA"/>
</dbReference>
<keyword evidence="2" id="KW-1185">Reference proteome</keyword>
<comment type="caution">
    <text evidence="1">The sequence shown here is derived from an EMBL/GenBank/DDBJ whole genome shotgun (WGS) entry which is preliminary data.</text>
</comment>
<dbReference type="Proteomes" id="UP001482620">
    <property type="component" value="Unassembled WGS sequence"/>
</dbReference>
<accession>A0ABV0UPR2</accession>